<dbReference type="PROSITE" id="PS51463">
    <property type="entry name" value="P_GLUCOSE_ISOMERASE_3"/>
    <property type="match status" value="1"/>
</dbReference>
<dbReference type="GO" id="GO:0048029">
    <property type="term" value="F:monosaccharide binding"/>
    <property type="evidence" value="ECO:0007669"/>
    <property type="project" value="TreeGrafter"/>
</dbReference>
<dbReference type="InterPro" id="IPR001672">
    <property type="entry name" value="G6P_Isomerase"/>
</dbReference>
<evidence type="ECO:0000256" key="7">
    <source>
        <dbReference type="HAMAP-Rule" id="MF_00473"/>
    </source>
</evidence>
<comment type="subcellular location">
    <subcellularLocation>
        <location evidence="7">Cytoplasm</location>
    </subcellularLocation>
</comment>
<comment type="caution">
    <text evidence="9">The sequence shown here is derived from an EMBL/GenBank/DDBJ whole genome shotgun (WGS) entry which is preliminary data.</text>
</comment>
<dbReference type="GO" id="GO:0004347">
    <property type="term" value="F:glucose-6-phosphate isomerase activity"/>
    <property type="evidence" value="ECO:0007669"/>
    <property type="project" value="UniProtKB-UniRule"/>
</dbReference>
<dbReference type="PRINTS" id="PR00662">
    <property type="entry name" value="G6PISOMERASE"/>
</dbReference>
<dbReference type="InterPro" id="IPR046348">
    <property type="entry name" value="SIS_dom_sf"/>
</dbReference>
<dbReference type="InterPro" id="IPR035476">
    <property type="entry name" value="SIS_PGI_1"/>
</dbReference>
<sequence>MTHLTQMDSWNALKSHSTQLQSHSILDIKQSLRTSRASLNFSACKLDIDFTNQKIIPETLGLLIELAEERELSKKVQALFNGACVNFTENRPALHTALRQMDNKPLVINGKDIMTEIFAARAQMDEIAEKIRNGNWLGFTGKPITDIVNIGIGGSDLGPRLCISALDCCRHPDLNFHFVTSVDPYDFNYTVKSLDPETTLFLISSKSFTTRETLQNAKKAVSWLGLNELNERHFIAITANGEAAHRMGFKTVLPIWDWVGGRYSLCSAINLITMIAIGYENFSQILLGAHHMDQHYQQSELSQNIPALLGLIGVWNNNFLATHNFLMLTYAQQLEHFVPYIQQLDMESNGKSTDSKGKFVNYATGPMVWGGLGNQAQHSYFQLLCQGTHQIAGDCIGVKSYNEETINHFLYEKLRILSDGIPNNQHLNKMINGNIPLNLITLDEVSPYTLGALISLYEHKIYTQSVIWDINPFDQPGVESAKQTFSRNKELAKEISIL</sequence>
<comment type="pathway">
    <text evidence="7">Carbohydrate biosynthesis; gluconeogenesis.</text>
</comment>
<dbReference type="Gene3D" id="3.40.50.10490">
    <property type="entry name" value="Glucose-6-phosphate isomerase like protein, domain 1"/>
    <property type="match status" value="2"/>
</dbReference>
<feature type="active site" description="Proton donor" evidence="7">
    <location>
        <position position="347"/>
    </location>
</feature>
<feature type="active site" evidence="7">
    <location>
        <position position="378"/>
    </location>
</feature>
<dbReference type="GO" id="GO:0006094">
    <property type="term" value="P:gluconeogenesis"/>
    <property type="evidence" value="ECO:0007669"/>
    <property type="project" value="UniProtKB-UniRule"/>
</dbReference>
<dbReference type="UniPathway" id="UPA00138"/>
<evidence type="ECO:0000256" key="3">
    <source>
        <dbReference type="ARBA" id="ARBA00022432"/>
    </source>
</evidence>
<feature type="active site" evidence="7">
    <location>
        <position position="482"/>
    </location>
</feature>
<dbReference type="InterPro" id="IPR035482">
    <property type="entry name" value="SIS_PGI_2"/>
</dbReference>
<evidence type="ECO:0000256" key="6">
    <source>
        <dbReference type="ARBA" id="ARBA00029321"/>
    </source>
</evidence>
<dbReference type="HAMAP" id="MF_00473">
    <property type="entry name" value="G6P_isomerase"/>
    <property type="match status" value="1"/>
</dbReference>
<comment type="pathway">
    <text evidence="1 7 8">Carbohydrate degradation; glycolysis; D-glyceraldehyde 3-phosphate and glycerone phosphate from D-glucose: step 2/4.</text>
</comment>
<comment type="similarity">
    <text evidence="2 7 8">Belongs to the GPI family.</text>
</comment>
<evidence type="ECO:0000256" key="1">
    <source>
        <dbReference type="ARBA" id="ARBA00004926"/>
    </source>
</evidence>
<proteinExistence type="inferred from homology"/>
<evidence type="ECO:0000313" key="10">
    <source>
        <dbReference type="Proteomes" id="UP000249458"/>
    </source>
</evidence>
<evidence type="ECO:0000256" key="8">
    <source>
        <dbReference type="RuleBase" id="RU000612"/>
    </source>
</evidence>
<dbReference type="GO" id="GO:0006096">
    <property type="term" value="P:glycolytic process"/>
    <property type="evidence" value="ECO:0007669"/>
    <property type="project" value="UniProtKB-UniRule"/>
</dbReference>
<dbReference type="CDD" id="cd05015">
    <property type="entry name" value="SIS_PGI_1"/>
    <property type="match status" value="1"/>
</dbReference>
<dbReference type="SUPFAM" id="SSF53697">
    <property type="entry name" value="SIS domain"/>
    <property type="match status" value="1"/>
</dbReference>
<name>A0A364LNG7_9GAMM</name>
<dbReference type="PANTHER" id="PTHR11469">
    <property type="entry name" value="GLUCOSE-6-PHOSPHATE ISOMERASE"/>
    <property type="match status" value="1"/>
</dbReference>
<accession>A0A364LNG7</accession>
<reference evidence="9 10" key="1">
    <citation type="submission" date="2017-02" db="EMBL/GenBank/DDBJ databases">
        <title>Legionella quilivanii strain from human: case report and whole genome sequencing analysis.</title>
        <authorList>
            <person name="Lalancette C."/>
            <person name="Leduc J.-M."/>
            <person name="Levesque S."/>
            <person name="Fournier E."/>
            <person name="Saoud J."/>
            <person name="Faucher S.P."/>
            <person name="Bernard K."/>
            <person name="Martineau C."/>
            <person name="Longtin J."/>
        </authorList>
    </citation>
    <scope>NUCLEOTIDE SEQUENCE [LARGE SCALE GENOMIC DNA]</scope>
    <source>
        <strain evidence="9 10">ID143958</strain>
    </source>
</reference>
<comment type="function">
    <text evidence="7">Catalyzes the reversible isomerization of glucose-6-phosphate to fructose-6-phosphate.</text>
</comment>
<dbReference type="EC" id="5.3.1.9" evidence="7"/>
<evidence type="ECO:0000256" key="5">
    <source>
        <dbReference type="ARBA" id="ARBA00023235"/>
    </source>
</evidence>
<gene>
    <name evidence="7" type="primary">pgi</name>
    <name evidence="9" type="ORF">B1207_00375</name>
</gene>
<keyword evidence="7" id="KW-0963">Cytoplasm</keyword>
<dbReference type="EMBL" id="MVJN01000001">
    <property type="protein sequence ID" value="RAP38380.1"/>
    <property type="molecule type" value="Genomic_DNA"/>
</dbReference>
<dbReference type="GO" id="GO:0005829">
    <property type="term" value="C:cytosol"/>
    <property type="evidence" value="ECO:0007669"/>
    <property type="project" value="TreeGrafter"/>
</dbReference>
<dbReference type="Proteomes" id="UP000249458">
    <property type="component" value="Unassembled WGS sequence"/>
</dbReference>
<comment type="catalytic activity">
    <reaction evidence="6 7 8">
        <text>alpha-D-glucose 6-phosphate = beta-D-fructose 6-phosphate</text>
        <dbReference type="Rhea" id="RHEA:11816"/>
        <dbReference type="ChEBI" id="CHEBI:57634"/>
        <dbReference type="ChEBI" id="CHEBI:58225"/>
        <dbReference type="EC" id="5.3.1.9"/>
    </reaction>
</comment>
<dbReference type="InterPro" id="IPR018189">
    <property type="entry name" value="Phosphoglucose_isomerase_CS"/>
</dbReference>
<dbReference type="GO" id="GO:0051156">
    <property type="term" value="P:glucose 6-phosphate metabolic process"/>
    <property type="evidence" value="ECO:0007669"/>
    <property type="project" value="TreeGrafter"/>
</dbReference>
<protein>
    <recommendedName>
        <fullName evidence="7">Glucose-6-phosphate isomerase</fullName>
        <shortName evidence="7">GPI</shortName>
        <ecNumber evidence="7">5.3.1.9</ecNumber>
    </recommendedName>
    <alternativeName>
        <fullName evidence="7">Phosphoglucose isomerase</fullName>
        <shortName evidence="7">PGI</shortName>
    </alternativeName>
    <alternativeName>
        <fullName evidence="7">Phosphohexose isomerase</fullName>
        <shortName evidence="7">PHI</shortName>
    </alternativeName>
</protein>
<organism evidence="9 10">
    <name type="scientific">Legionella quinlivanii</name>
    <dbReference type="NCBI Taxonomy" id="45073"/>
    <lineage>
        <taxon>Bacteria</taxon>
        <taxon>Pseudomonadati</taxon>
        <taxon>Pseudomonadota</taxon>
        <taxon>Gammaproteobacteria</taxon>
        <taxon>Legionellales</taxon>
        <taxon>Legionellaceae</taxon>
        <taxon>Legionella</taxon>
    </lineage>
</organism>
<dbReference type="RefSeq" id="WP_112218024.1">
    <property type="nucleotide sequence ID" value="NZ_MVJN01000001.1"/>
</dbReference>
<evidence type="ECO:0000256" key="2">
    <source>
        <dbReference type="ARBA" id="ARBA00006604"/>
    </source>
</evidence>
<dbReference type="PROSITE" id="PS00765">
    <property type="entry name" value="P_GLUCOSE_ISOMERASE_1"/>
    <property type="match status" value="1"/>
</dbReference>
<evidence type="ECO:0000256" key="4">
    <source>
        <dbReference type="ARBA" id="ARBA00023152"/>
    </source>
</evidence>
<dbReference type="PANTHER" id="PTHR11469:SF1">
    <property type="entry name" value="GLUCOSE-6-PHOSPHATE ISOMERASE"/>
    <property type="match status" value="1"/>
</dbReference>
<evidence type="ECO:0000313" key="9">
    <source>
        <dbReference type="EMBL" id="RAP38380.1"/>
    </source>
</evidence>
<keyword evidence="4 7" id="KW-0324">Glycolysis</keyword>
<dbReference type="CDD" id="cd05016">
    <property type="entry name" value="SIS_PGI_2"/>
    <property type="match status" value="1"/>
</dbReference>
<dbReference type="AlphaFoldDB" id="A0A364LNG7"/>
<dbReference type="GO" id="GO:0097367">
    <property type="term" value="F:carbohydrate derivative binding"/>
    <property type="evidence" value="ECO:0007669"/>
    <property type="project" value="InterPro"/>
</dbReference>
<dbReference type="Pfam" id="PF00342">
    <property type="entry name" value="PGI"/>
    <property type="match status" value="2"/>
</dbReference>
<keyword evidence="3 7" id="KW-0312">Gluconeogenesis</keyword>
<dbReference type="PROSITE" id="PS00174">
    <property type="entry name" value="P_GLUCOSE_ISOMERASE_2"/>
    <property type="match status" value="1"/>
</dbReference>
<dbReference type="UniPathway" id="UPA00109">
    <property type="reaction ID" value="UER00181"/>
</dbReference>
<keyword evidence="5 7" id="KW-0413">Isomerase</keyword>